<dbReference type="AlphaFoldDB" id="A0A813NA06"/>
<reference evidence="3" key="1">
    <citation type="submission" date="2021-02" db="EMBL/GenBank/DDBJ databases">
        <authorList>
            <person name="Nowell W R."/>
        </authorList>
    </citation>
    <scope>NUCLEOTIDE SEQUENCE</scope>
</reference>
<dbReference type="EMBL" id="CAJOBA010037252">
    <property type="protein sequence ID" value="CAF4038710.1"/>
    <property type="molecule type" value="Genomic_DNA"/>
</dbReference>
<comment type="caution">
    <text evidence="3">The sequence shown here is derived from an EMBL/GenBank/DDBJ whole genome shotgun (WGS) entry which is preliminary data.</text>
</comment>
<evidence type="ECO:0000313" key="6">
    <source>
        <dbReference type="EMBL" id="CAF4038710.1"/>
    </source>
</evidence>
<accession>A0A813NA06</accession>
<dbReference type="Proteomes" id="UP000677228">
    <property type="component" value="Unassembled WGS sequence"/>
</dbReference>
<name>A0A813NA06_9BILA</name>
<evidence type="ECO:0000313" key="4">
    <source>
        <dbReference type="EMBL" id="CAF1230731.1"/>
    </source>
</evidence>
<feature type="region of interest" description="Disordered" evidence="1">
    <location>
        <begin position="115"/>
        <end position="156"/>
    </location>
</feature>
<proteinExistence type="predicted"/>
<feature type="region of interest" description="Disordered" evidence="1">
    <location>
        <begin position="195"/>
        <end position="251"/>
    </location>
</feature>
<keyword evidence="2" id="KW-0472">Membrane</keyword>
<keyword evidence="7" id="KW-1185">Reference proteome</keyword>
<organism evidence="3 7">
    <name type="scientific">Didymodactylos carnosus</name>
    <dbReference type="NCBI Taxonomy" id="1234261"/>
    <lineage>
        <taxon>Eukaryota</taxon>
        <taxon>Metazoa</taxon>
        <taxon>Spiralia</taxon>
        <taxon>Gnathifera</taxon>
        <taxon>Rotifera</taxon>
        <taxon>Eurotatoria</taxon>
        <taxon>Bdelloidea</taxon>
        <taxon>Philodinida</taxon>
        <taxon>Philodinidae</taxon>
        <taxon>Didymodactylos</taxon>
    </lineage>
</organism>
<keyword evidence="2" id="KW-1133">Transmembrane helix</keyword>
<dbReference type="Proteomes" id="UP000681722">
    <property type="component" value="Unassembled WGS sequence"/>
</dbReference>
<keyword evidence="2" id="KW-0812">Transmembrane</keyword>
<feature type="compositionally biased region" description="Polar residues" evidence="1">
    <location>
        <begin position="200"/>
        <end position="251"/>
    </location>
</feature>
<dbReference type="EMBL" id="CAJOBC010000003">
    <property type="protein sequence ID" value="CAF3514873.1"/>
    <property type="molecule type" value="Genomic_DNA"/>
</dbReference>
<dbReference type="EMBL" id="CAJNOK010015707">
    <property type="protein sequence ID" value="CAF1230731.1"/>
    <property type="molecule type" value="Genomic_DNA"/>
</dbReference>
<feature type="transmembrane region" description="Helical" evidence="2">
    <location>
        <begin position="43"/>
        <end position="62"/>
    </location>
</feature>
<dbReference type="Proteomes" id="UP000663829">
    <property type="component" value="Unassembled WGS sequence"/>
</dbReference>
<dbReference type="OrthoDB" id="10037186at2759"/>
<feature type="region of interest" description="Disordered" evidence="1">
    <location>
        <begin position="1"/>
        <end position="31"/>
    </location>
</feature>
<feature type="compositionally biased region" description="Polar residues" evidence="1">
    <location>
        <begin position="22"/>
        <end position="31"/>
    </location>
</feature>
<evidence type="ECO:0000256" key="2">
    <source>
        <dbReference type="SAM" id="Phobius"/>
    </source>
</evidence>
<protein>
    <submittedName>
        <fullName evidence="3">Uncharacterized protein</fullName>
    </submittedName>
</protein>
<evidence type="ECO:0000313" key="7">
    <source>
        <dbReference type="Proteomes" id="UP000663829"/>
    </source>
</evidence>
<evidence type="ECO:0000313" key="3">
    <source>
        <dbReference type="EMBL" id="CAF0736897.1"/>
    </source>
</evidence>
<dbReference type="Proteomes" id="UP000682733">
    <property type="component" value="Unassembled WGS sequence"/>
</dbReference>
<dbReference type="EMBL" id="CAJNOQ010000003">
    <property type="protein sequence ID" value="CAF0736897.1"/>
    <property type="molecule type" value="Genomic_DNA"/>
</dbReference>
<sequence length="251" mass="27375">MAKNRENQSTTGHTEKKKKTQTIDQNREQTVTIPREKKSSFSCVMLIYSLVFVSGVVVATVLPELAGYHFKQSYGQKYGVLVEERFRKSVDHLVEFASVLGPYVRETIGNILPTKSEDVDQNKQSKKTTTTTTSRPQTVTSKKTTSATVESTTPATTTIKPISNQKKILPHRVIYGALKSSDFSAGVPCVRKKEMAPVSSDKQLPPTANAQTSTIVNPSPSLTIKSSTVKSDTKGESSTTATQAVSKSTEL</sequence>
<feature type="compositionally biased region" description="Low complexity" evidence="1">
    <location>
        <begin position="127"/>
        <end position="156"/>
    </location>
</feature>
<gene>
    <name evidence="3" type="ORF">GPM918_LOCUS32</name>
    <name evidence="4" type="ORF">OVA965_LOCUS25365</name>
    <name evidence="5" type="ORF">SRO942_LOCUS33</name>
    <name evidence="6" type="ORF">TMI583_LOCUS26092</name>
</gene>
<evidence type="ECO:0000313" key="5">
    <source>
        <dbReference type="EMBL" id="CAF3514873.1"/>
    </source>
</evidence>
<evidence type="ECO:0000256" key="1">
    <source>
        <dbReference type="SAM" id="MobiDB-lite"/>
    </source>
</evidence>